<dbReference type="AlphaFoldDB" id="A0AA91Z725"/>
<evidence type="ECO:0000256" key="4">
    <source>
        <dbReference type="ARBA" id="ARBA00022475"/>
    </source>
</evidence>
<evidence type="ECO:0000313" key="18">
    <source>
        <dbReference type="Proteomes" id="UP000344571"/>
    </source>
</evidence>
<keyword evidence="4" id="KW-1003">Cell membrane</keyword>
<evidence type="ECO:0000256" key="8">
    <source>
        <dbReference type="ARBA" id="ARBA00022982"/>
    </source>
</evidence>
<comment type="similarity">
    <text evidence="12">Belongs to the cytochrome b561 family.</text>
</comment>
<keyword evidence="9 13" id="KW-1133">Transmembrane helix</keyword>
<comment type="subcellular location">
    <subcellularLocation>
        <location evidence="2">Cell membrane</location>
        <topology evidence="2">Multi-pass membrane protein</topology>
    </subcellularLocation>
</comment>
<keyword evidence="5" id="KW-0349">Heme</keyword>
<dbReference type="PANTHER" id="PTHR30529">
    <property type="entry name" value="CYTOCHROME B561"/>
    <property type="match status" value="1"/>
</dbReference>
<dbReference type="Proteomes" id="UP000344571">
    <property type="component" value="Chromosome"/>
</dbReference>
<evidence type="ECO:0000256" key="13">
    <source>
        <dbReference type="SAM" id="Phobius"/>
    </source>
</evidence>
<keyword evidence="8" id="KW-0249">Electron transport</keyword>
<evidence type="ECO:0000256" key="9">
    <source>
        <dbReference type="ARBA" id="ARBA00022989"/>
    </source>
</evidence>
<evidence type="ECO:0000256" key="6">
    <source>
        <dbReference type="ARBA" id="ARBA00022692"/>
    </source>
</evidence>
<organism evidence="15 17">
    <name type="scientific">Halopseudomonas pelagia</name>
    <dbReference type="NCBI Taxonomy" id="553151"/>
    <lineage>
        <taxon>Bacteria</taxon>
        <taxon>Pseudomonadati</taxon>
        <taxon>Pseudomonadota</taxon>
        <taxon>Gammaproteobacteria</taxon>
        <taxon>Pseudomonadales</taxon>
        <taxon>Pseudomonadaceae</taxon>
        <taxon>Halopseudomonas</taxon>
    </lineage>
</organism>
<evidence type="ECO:0000313" key="15">
    <source>
        <dbReference type="EMBL" id="PCD00608.1"/>
    </source>
</evidence>
<evidence type="ECO:0000256" key="7">
    <source>
        <dbReference type="ARBA" id="ARBA00022723"/>
    </source>
</evidence>
<feature type="transmembrane region" description="Helical" evidence="13">
    <location>
        <begin position="143"/>
        <end position="161"/>
    </location>
</feature>
<reference evidence="15 17" key="1">
    <citation type="submission" date="2017-09" db="EMBL/GenBank/DDBJ databases">
        <title>Bacterial and phytoplankton interrelationship in Kongsfjorden, an Arctic fjord.</title>
        <authorList>
            <person name="Sinha R."/>
            <person name="Krishnan K."/>
        </authorList>
    </citation>
    <scope>NUCLEOTIDE SEQUENCE [LARGE SCALE GENOMIC DNA]</scope>
    <source>
        <strain evidence="15 17">58</strain>
    </source>
</reference>
<evidence type="ECO:0000256" key="11">
    <source>
        <dbReference type="ARBA" id="ARBA00023136"/>
    </source>
</evidence>
<keyword evidence="18" id="KW-1185">Reference proteome</keyword>
<dbReference type="InterPro" id="IPR052168">
    <property type="entry name" value="Cytochrome_b561_oxidase"/>
</dbReference>
<keyword evidence="10" id="KW-0408">Iron</keyword>
<dbReference type="GO" id="GO:0022904">
    <property type="term" value="P:respiratory electron transport chain"/>
    <property type="evidence" value="ECO:0007669"/>
    <property type="project" value="InterPro"/>
</dbReference>
<evidence type="ECO:0000256" key="10">
    <source>
        <dbReference type="ARBA" id="ARBA00023004"/>
    </source>
</evidence>
<dbReference type="SUPFAM" id="SSF81342">
    <property type="entry name" value="Transmembrane di-heme cytochromes"/>
    <property type="match status" value="1"/>
</dbReference>
<dbReference type="RefSeq" id="WP_096345560.1">
    <property type="nucleotide sequence ID" value="NZ_CP033116.1"/>
</dbReference>
<evidence type="ECO:0000313" key="16">
    <source>
        <dbReference type="EMBL" id="QFY55310.1"/>
    </source>
</evidence>
<evidence type="ECO:0000256" key="3">
    <source>
        <dbReference type="ARBA" id="ARBA00022448"/>
    </source>
</evidence>
<feature type="transmembrane region" description="Helical" evidence="13">
    <location>
        <begin position="21"/>
        <end position="40"/>
    </location>
</feature>
<sequence>MSSIIPDSTYRYGLISRALHWGMALLLGWQFFTTAVRVLMEDSALDEFTWGTHKAVGTLLMTLILLRVLWALINLRQRPPSLSIAARLGHLALYALMLIIPLLALLRQYGSGREFAAFGLQLMAGFEGEIEALTAPGNLLHGWLGWTLLAMIVGHIGMTLYHRRHPIENVLPRMISKLRD</sequence>
<evidence type="ECO:0000259" key="14">
    <source>
        <dbReference type="Pfam" id="PF01292"/>
    </source>
</evidence>
<accession>A0AA91Z725</accession>
<proteinExistence type="inferred from homology"/>
<dbReference type="PANTHER" id="PTHR30529:SF1">
    <property type="entry name" value="CYTOCHROME B561 HOMOLOG 2"/>
    <property type="match status" value="1"/>
</dbReference>
<reference evidence="16 18" key="2">
    <citation type="submission" date="2018-10" db="EMBL/GenBank/DDBJ databases">
        <title>Complete genome sequence of Pseudomonas pelagia strain Kongs-67.</title>
        <authorList>
            <person name="Sinha R.K."/>
            <person name="Krishnan K."/>
        </authorList>
    </citation>
    <scope>NUCLEOTIDE SEQUENCE [LARGE SCALE GENOMIC DNA]</scope>
    <source>
        <strain evidence="16 18">Kongs-67</strain>
    </source>
</reference>
<dbReference type="GO" id="GO:0046872">
    <property type="term" value="F:metal ion binding"/>
    <property type="evidence" value="ECO:0007669"/>
    <property type="project" value="UniProtKB-KW"/>
</dbReference>
<dbReference type="EMBL" id="CP033116">
    <property type="protein sequence ID" value="QFY55310.1"/>
    <property type="molecule type" value="Genomic_DNA"/>
</dbReference>
<dbReference type="GO" id="GO:0009055">
    <property type="term" value="F:electron transfer activity"/>
    <property type="evidence" value="ECO:0007669"/>
    <property type="project" value="InterPro"/>
</dbReference>
<evidence type="ECO:0000256" key="2">
    <source>
        <dbReference type="ARBA" id="ARBA00004651"/>
    </source>
</evidence>
<dbReference type="InterPro" id="IPR016174">
    <property type="entry name" value="Di-haem_cyt_TM"/>
</dbReference>
<feature type="transmembrane region" description="Helical" evidence="13">
    <location>
        <begin position="55"/>
        <end position="73"/>
    </location>
</feature>
<evidence type="ECO:0000256" key="12">
    <source>
        <dbReference type="ARBA" id="ARBA00037975"/>
    </source>
</evidence>
<dbReference type="GO" id="GO:0020037">
    <property type="term" value="F:heme binding"/>
    <property type="evidence" value="ECO:0007669"/>
    <property type="project" value="TreeGrafter"/>
</dbReference>
<feature type="domain" description="Cytochrome b561 bacterial/Ni-hydrogenase" evidence="14">
    <location>
        <begin position="11"/>
        <end position="176"/>
    </location>
</feature>
<evidence type="ECO:0000256" key="1">
    <source>
        <dbReference type="ARBA" id="ARBA00001970"/>
    </source>
</evidence>
<evidence type="ECO:0000256" key="5">
    <source>
        <dbReference type="ARBA" id="ARBA00022617"/>
    </source>
</evidence>
<comment type="cofactor">
    <cofactor evidence="1">
        <name>heme b</name>
        <dbReference type="ChEBI" id="CHEBI:60344"/>
    </cofactor>
</comment>
<keyword evidence="11 13" id="KW-0472">Membrane</keyword>
<dbReference type="Gene3D" id="1.20.950.20">
    <property type="entry name" value="Transmembrane di-heme cytochromes, Chain C"/>
    <property type="match status" value="1"/>
</dbReference>
<dbReference type="EMBL" id="NWMT01000063">
    <property type="protein sequence ID" value="PCD00608.1"/>
    <property type="molecule type" value="Genomic_DNA"/>
</dbReference>
<dbReference type="Proteomes" id="UP000243750">
    <property type="component" value="Unassembled WGS sequence"/>
</dbReference>
<name>A0AA91Z725_9GAMM</name>
<keyword evidence="3" id="KW-0813">Transport</keyword>
<gene>
    <name evidence="15" type="ORF">CO192_05335</name>
    <name evidence="16" type="ORF">EAO82_02300</name>
</gene>
<protein>
    <submittedName>
        <fullName evidence="15 16">Cytochrome B</fullName>
    </submittedName>
</protein>
<keyword evidence="7" id="KW-0479">Metal-binding</keyword>
<dbReference type="Pfam" id="PF01292">
    <property type="entry name" value="Ni_hydr_CYTB"/>
    <property type="match status" value="1"/>
</dbReference>
<evidence type="ECO:0000313" key="17">
    <source>
        <dbReference type="Proteomes" id="UP000243750"/>
    </source>
</evidence>
<feature type="transmembrane region" description="Helical" evidence="13">
    <location>
        <begin position="85"/>
        <end position="106"/>
    </location>
</feature>
<dbReference type="InterPro" id="IPR011577">
    <property type="entry name" value="Cyt_b561_bac/Ni-Hgenase"/>
</dbReference>
<keyword evidence="6 13" id="KW-0812">Transmembrane</keyword>
<dbReference type="GO" id="GO:0005886">
    <property type="term" value="C:plasma membrane"/>
    <property type="evidence" value="ECO:0007669"/>
    <property type="project" value="UniProtKB-SubCell"/>
</dbReference>